<dbReference type="PANTHER" id="PTHR43663:SF1">
    <property type="entry name" value="CHROMATE TRANSPORTER"/>
    <property type="match status" value="1"/>
</dbReference>
<comment type="subcellular location">
    <subcellularLocation>
        <location evidence="1">Cell membrane</location>
        <topology evidence="1">Multi-pass membrane protein</topology>
    </subcellularLocation>
</comment>
<dbReference type="GO" id="GO:0005886">
    <property type="term" value="C:plasma membrane"/>
    <property type="evidence" value="ECO:0007669"/>
    <property type="project" value="UniProtKB-SubCell"/>
</dbReference>
<dbReference type="PANTHER" id="PTHR43663">
    <property type="entry name" value="CHROMATE TRANSPORT PROTEIN-RELATED"/>
    <property type="match status" value="1"/>
</dbReference>
<dbReference type="InterPro" id="IPR052518">
    <property type="entry name" value="CHR_Transporter"/>
</dbReference>
<evidence type="ECO:0000256" key="3">
    <source>
        <dbReference type="ARBA" id="ARBA00022475"/>
    </source>
</evidence>
<evidence type="ECO:0000256" key="1">
    <source>
        <dbReference type="ARBA" id="ARBA00004651"/>
    </source>
</evidence>
<accession>A0A1I0FMF2</accession>
<feature type="transmembrane region" description="Helical" evidence="7">
    <location>
        <begin position="77"/>
        <end position="99"/>
    </location>
</feature>
<evidence type="ECO:0000256" key="7">
    <source>
        <dbReference type="SAM" id="Phobius"/>
    </source>
</evidence>
<dbReference type="AlphaFoldDB" id="A0A1I0FMF2"/>
<dbReference type="Pfam" id="PF02417">
    <property type="entry name" value="Chromate_transp"/>
    <property type="match status" value="1"/>
</dbReference>
<sequence>MKKHWNIFIAFFRVGMLGYGGGPGSIPLIHKEVVDNYKWMSDEEFGDVLALGNTLPGPIATKLAGYIGFRVSGVMGMLNAVLASILPTIVLMIVFLTSLSAFKDFDWVKGMTAAVVPVVGVMLAVLTWQFFHKAVKGMGWLQTGIMVVVVFALLQFLNVHPGIIIGVLIVLALVQRDKTEETRKEGSRS</sequence>
<evidence type="ECO:0000256" key="2">
    <source>
        <dbReference type="ARBA" id="ARBA00005262"/>
    </source>
</evidence>
<feature type="transmembrane region" description="Helical" evidence="7">
    <location>
        <begin position="143"/>
        <end position="174"/>
    </location>
</feature>
<name>A0A1I0FMF2_9BACI</name>
<dbReference type="Proteomes" id="UP000198618">
    <property type="component" value="Unassembled WGS sequence"/>
</dbReference>
<dbReference type="GO" id="GO:0015109">
    <property type="term" value="F:chromate transmembrane transporter activity"/>
    <property type="evidence" value="ECO:0007669"/>
    <property type="project" value="InterPro"/>
</dbReference>
<dbReference type="OrthoDB" id="9027281at2"/>
<keyword evidence="5 7" id="KW-1133">Transmembrane helix</keyword>
<keyword evidence="3" id="KW-1003">Cell membrane</keyword>
<protein>
    <submittedName>
        <fullName evidence="8">Chromate transporter</fullName>
    </submittedName>
</protein>
<evidence type="ECO:0000256" key="5">
    <source>
        <dbReference type="ARBA" id="ARBA00022989"/>
    </source>
</evidence>
<dbReference type="STRING" id="930131.SAMN05216389_11638"/>
<organism evidence="8 9">
    <name type="scientific">Oceanobacillus limi</name>
    <dbReference type="NCBI Taxonomy" id="930131"/>
    <lineage>
        <taxon>Bacteria</taxon>
        <taxon>Bacillati</taxon>
        <taxon>Bacillota</taxon>
        <taxon>Bacilli</taxon>
        <taxon>Bacillales</taxon>
        <taxon>Bacillaceae</taxon>
        <taxon>Oceanobacillus</taxon>
    </lineage>
</organism>
<proteinExistence type="inferred from homology"/>
<feature type="transmembrane region" description="Helical" evidence="7">
    <location>
        <begin position="111"/>
        <end position="131"/>
    </location>
</feature>
<keyword evidence="4 7" id="KW-0812">Transmembrane</keyword>
<evidence type="ECO:0000256" key="6">
    <source>
        <dbReference type="ARBA" id="ARBA00023136"/>
    </source>
</evidence>
<comment type="similarity">
    <text evidence="2">Belongs to the chromate ion transporter (CHR) (TC 2.A.51) family.</text>
</comment>
<evidence type="ECO:0000256" key="4">
    <source>
        <dbReference type="ARBA" id="ARBA00022692"/>
    </source>
</evidence>
<keyword evidence="9" id="KW-1185">Reference proteome</keyword>
<dbReference type="RefSeq" id="WP_090871386.1">
    <property type="nucleotide sequence ID" value="NZ_FOHE01000016.1"/>
</dbReference>
<gene>
    <name evidence="8" type="ORF">SAMN05216389_11638</name>
</gene>
<reference evidence="8 9" key="1">
    <citation type="submission" date="2016-10" db="EMBL/GenBank/DDBJ databases">
        <authorList>
            <person name="de Groot N.N."/>
        </authorList>
    </citation>
    <scope>NUCLEOTIDE SEQUENCE [LARGE SCALE GENOMIC DNA]</scope>
    <source>
        <strain evidence="8 9">IBRC-M 10780</strain>
    </source>
</reference>
<evidence type="ECO:0000313" key="9">
    <source>
        <dbReference type="Proteomes" id="UP000198618"/>
    </source>
</evidence>
<feature type="transmembrane region" description="Helical" evidence="7">
    <location>
        <begin position="7"/>
        <end position="30"/>
    </location>
</feature>
<dbReference type="InterPro" id="IPR003370">
    <property type="entry name" value="Chromate_transpt"/>
</dbReference>
<evidence type="ECO:0000313" key="8">
    <source>
        <dbReference type="EMBL" id="SET59492.1"/>
    </source>
</evidence>
<dbReference type="EMBL" id="FOHE01000016">
    <property type="protein sequence ID" value="SET59492.1"/>
    <property type="molecule type" value="Genomic_DNA"/>
</dbReference>
<keyword evidence="6 7" id="KW-0472">Membrane</keyword>